<proteinExistence type="predicted"/>
<organism evidence="7 8">
    <name type="scientific">Tetranychus urticae</name>
    <name type="common">Two-spotted spider mite</name>
    <dbReference type="NCBI Taxonomy" id="32264"/>
    <lineage>
        <taxon>Eukaryota</taxon>
        <taxon>Metazoa</taxon>
        <taxon>Ecdysozoa</taxon>
        <taxon>Arthropoda</taxon>
        <taxon>Chelicerata</taxon>
        <taxon>Arachnida</taxon>
        <taxon>Acari</taxon>
        <taxon>Acariformes</taxon>
        <taxon>Trombidiformes</taxon>
        <taxon>Prostigmata</taxon>
        <taxon>Eleutherengona</taxon>
        <taxon>Raphignathae</taxon>
        <taxon>Tetranychoidea</taxon>
        <taxon>Tetranychidae</taxon>
        <taxon>Tetranychus</taxon>
    </lineage>
</organism>
<dbReference type="Pfam" id="PF00041">
    <property type="entry name" value="fn3"/>
    <property type="match status" value="3"/>
</dbReference>
<keyword evidence="2" id="KW-0393">Immunoglobulin domain</keyword>
<dbReference type="KEGG" id="tut:107362408"/>
<accession>T1KBM8</accession>
<dbReference type="SMART" id="SM00409">
    <property type="entry name" value="IG"/>
    <property type="match status" value="2"/>
</dbReference>
<dbReference type="InterPro" id="IPR036179">
    <property type="entry name" value="Ig-like_dom_sf"/>
</dbReference>
<dbReference type="Pfam" id="PF07679">
    <property type="entry name" value="I-set"/>
    <property type="match status" value="2"/>
</dbReference>
<feature type="domain" description="Fibronectin type-III" evidence="6">
    <location>
        <begin position="446"/>
        <end position="539"/>
    </location>
</feature>
<keyword evidence="3" id="KW-0472">Membrane</keyword>
<evidence type="ECO:0000256" key="3">
    <source>
        <dbReference type="SAM" id="Phobius"/>
    </source>
</evidence>
<sequence length="758" mass="84940">MFITIFVSLCICMTTSAADSTTPEWDEVPYDLNLGLGDSIKINCSAHGTPEPIIRWSKITHQDTGESSTVILTGSSHLILDPVKLSDDGQYECKATNPKNQQSISKTFKIKVFDIPRFISKTSRVTALRGATAVLTCEVFGGKPITNSWFRELAGKLESIECSTGQPHSSASRYSVVEKDSSYESESNRSVFELHISEVELNDSGSYICKASNEFGKDQKTNILTVQDLPSSPANIVIDEIFTRTVSLHWTAASDNGSPIKRYLVQYWQGATTSNTNKLFEEDASLKLSYQLYEELDPGVTYSIRVVAENSLGKGLPSKTIAFTTKEEKPDGAPIDIQVESKGTQTIEVVWKAPFTNHWRGRLKGYNLAYRELKPDEDTTSSSTSYPTTNVDIKFDGDAAQSYQQKTTIKNLKAKTSYLIMIRAYNDAGFGPFSAPITVETAHLDPPKPPKIRIADKKASSLLVKLDESEVNNDVDYYIIYFKEENSSWLHRSFPKSKSNDYELDNLKSGTWYEIYMVSESDAGSSEPSKNIMIKTLEDSYQPVTEPSYDDLRSAQYYGSFIVIPIAITIIIVVIVCAVAYVFVYIEGKKTDILASNYMTHTPAQNFQYIGPLSPQSGSLHHPTIMSTDNSVLSLHRYANDTIGRSQPLLTRTLLPKGSETMKCYYHKRPIMGDTVNQEYATPYETRIYRERSSSLPPVPPVQDNQRMIGTMDRSRNLPSQHIYMNGSHSSLASITDFTRKPENVDDSNTRYDYFNFL</sequence>
<dbReference type="AlphaFoldDB" id="T1KBM8"/>
<gene>
    <name evidence="7" type="primary">107362408</name>
</gene>
<evidence type="ECO:0000259" key="6">
    <source>
        <dbReference type="PROSITE" id="PS50853"/>
    </source>
</evidence>
<feature type="domain" description="Ig-like" evidence="5">
    <location>
        <begin position="23"/>
        <end position="105"/>
    </location>
</feature>
<evidence type="ECO:0000313" key="8">
    <source>
        <dbReference type="Proteomes" id="UP000015104"/>
    </source>
</evidence>
<feature type="domain" description="Fibronectin type-III" evidence="6">
    <location>
        <begin position="333"/>
        <end position="444"/>
    </location>
</feature>
<dbReference type="GO" id="GO:0009653">
    <property type="term" value="P:anatomical structure morphogenesis"/>
    <property type="evidence" value="ECO:0007669"/>
    <property type="project" value="UniProtKB-ARBA"/>
</dbReference>
<dbReference type="FunFam" id="2.60.40.10:FF:000107">
    <property type="entry name" value="Myosin, light chain kinase a"/>
    <property type="match status" value="1"/>
</dbReference>
<dbReference type="InterPro" id="IPR050964">
    <property type="entry name" value="Striated_Muscle_Regulatory"/>
</dbReference>
<protein>
    <submittedName>
        <fullName evidence="7">Uncharacterized protein</fullName>
    </submittedName>
</protein>
<dbReference type="PANTHER" id="PTHR13817">
    <property type="entry name" value="TITIN"/>
    <property type="match status" value="1"/>
</dbReference>
<evidence type="ECO:0000256" key="4">
    <source>
        <dbReference type="SAM" id="SignalP"/>
    </source>
</evidence>
<dbReference type="HOGENOM" id="CLU_367752_0_0_1"/>
<reference evidence="7" key="2">
    <citation type="submission" date="2015-06" db="UniProtKB">
        <authorList>
            <consortium name="EnsemblMetazoa"/>
        </authorList>
    </citation>
    <scope>IDENTIFICATION</scope>
</reference>
<dbReference type="InterPro" id="IPR003598">
    <property type="entry name" value="Ig_sub2"/>
</dbReference>
<evidence type="ECO:0000313" key="7">
    <source>
        <dbReference type="EnsemblMetazoa" id="tetur08g04640.1"/>
    </source>
</evidence>
<dbReference type="eggNOG" id="KOG3510">
    <property type="taxonomic scope" value="Eukaryota"/>
</dbReference>
<dbReference type="SUPFAM" id="SSF48726">
    <property type="entry name" value="Immunoglobulin"/>
    <property type="match status" value="2"/>
</dbReference>
<dbReference type="PROSITE" id="PS50835">
    <property type="entry name" value="IG_LIKE"/>
    <property type="match status" value="2"/>
</dbReference>
<dbReference type="GO" id="GO:0030154">
    <property type="term" value="P:cell differentiation"/>
    <property type="evidence" value="ECO:0007669"/>
    <property type="project" value="UniProtKB-ARBA"/>
</dbReference>
<keyword evidence="8" id="KW-1185">Reference proteome</keyword>
<feature type="domain" description="Fibronectin type-III" evidence="6">
    <location>
        <begin position="232"/>
        <end position="328"/>
    </location>
</feature>
<evidence type="ECO:0000259" key="5">
    <source>
        <dbReference type="PROSITE" id="PS50835"/>
    </source>
</evidence>
<feature type="transmembrane region" description="Helical" evidence="3">
    <location>
        <begin position="557"/>
        <end position="584"/>
    </location>
</feature>
<feature type="domain" description="Ig-like" evidence="5">
    <location>
        <begin position="116"/>
        <end position="225"/>
    </location>
</feature>
<keyword evidence="3" id="KW-0812">Transmembrane</keyword>
<dbReference type="InterPro" id="IPR003599">
    <property type="entry name" value="Ig_sub"/>
</dbReference>
<keyword evidence="1" id="KW-0677">Repeat</keyword>
<evidence type="ECO:0000256" key="2">
    <source>
        <dbReference type="ARBA" id="ARBA00023319"/>
    </source>
</evidence>
<dbReference type="SMART" id="SM00060">
    <property type="entry name" value="FN3"/>
    <property type="match status" value="3"/>
</dbReference>
<dbReference type="SMART" id="SM00408">
    <property type="entry name" value="IGc2"/>
    <property type="match status" value="2"/>
</dbReference>
<dbReference type="InterPro" id="IPR013783">
    <property type="entry name" value="Ig-like_fold"/>
</dbReference>
<dbReference type="SUPFAM" id="SSF49265">
    <property type="entry name" value="Fibronectin type III"/>
    <property type="match status" value="2"/>
</dbReference>
<dbReference type="STRING" id="32264.T1KBM8"/>
<dbReference type="InterPro" id="IPR007110">
    <property type="entry name" value="Ig-like_dom"/>
</dbReference>
<dbReference type="InterPro" id="IPR036116">
    <property type="entry name" value="FN3_sf"/>
</dbReference>
<keyword evidence="4" id="KW-0732">Signal</keyword>
<dbReference type="OMA" id="HRYANDT"/>
<dbReference type="InterPro" id="IPR003961">
    <property type="entry name" value="FN3_dom"/>
</dbReference>
<dbReference type="EMBL" id="CAEY01001953">
    <property type="status" value="NOT_ANNOTATED_CDS"/>
    <property type="molecule type" value="Genomic_DNA"/>
</dbReference>
<dbReference type="PANTHER" id="PTHR13817:SF73">
    <property type="entry name" value="FIBRONECTIN TYPE-III DOMAIN-CONTAINING PROTEIN"/>
    <property type="match status" value="1"/>
</dbReference>
<dbReference type="CDD" id="cd00063">
    <property type="entry name" value="FN3"/>
    <property type="match status" value="3"/>
</dbReference>
<feature type="signal peptide" evidence="4">
    <location>
        <begin position="1"/>
        <end position="17"/>
    </location>
</feature>
<dbReference type="InterPro" id="IPR013098">
    <property type="entry name" value="Ig_I-set"/>
</dbReference>
<dbReference type="EnsemblMetazoa" id="tetur08g04640.1">
    <property type="protein sequence ID" value="tetur08g04640.1"/>
    <property type="gene ID" value="tetur08g04640"/>
</dbReference>
<name>T1KBM8_TETUR</name>
<evidence type="ECO:0000256" key="1">
    <source>
        <dbReference type="ARBA" id="ARBA00022737"/>
    </source>
</evidence>
<keyword evidence="3" id="KW-1133">Transmembrane helix</keyword>
<reference evidence="8" key="1">
    <citation type="submission" date="2011-08" db="EMBL/GenBank/DDBJ databases">
        <authorList>
            <person name="Rombauts S."/>
        </authorList>
    </citation>
    <scope>NUCLEOTIDE SEQUENCE</scope>
    <source>
        <strain evidence="8">London</strain>
    </source>
</reference>
<feature type="chain" id="PRO_5004580492" evidence="4">
    <location>
        <begin position="18"/>
        <end position="758"/>
    </location>
</feature>
<dbReference type="OrthoDB" id="5969272at2759"/>
<dbReference type="Gene3D" id="2.60.40.10">
    <property type="entry name" value="Immunoglobulins"/>
    <property type="match status" value="5"/>
</dbReference>
<dbReference type="PROSITE" id="PS50853">
    <property type="entry name" value="FN3"/>
    <property type="match status" value="3"/>
</dbReference>
<dbReference type="Proteomes" id="UP000015104">
    <property type="component" value="Unassembled WGS sequence"/>
</dbReference>
<dbReference type="FunFam" id="2.60.40.10:FF:000028">
    <property type="entry name" value="Neuronal cell adhesion molecule"/>
    <property type="match status" value="1"/>
</dbReference>